<dbReference type="EMBL" id="BEZZ01001220">
    <property type="protein sequence ID" value="GCC38625.1"/>
    <property type="molecule type" value="Genomic_DNA"/>
</dbReference>
<dbReference type="Proteomes" id="UP000287033">
    <property type="component" value="Unassembled WGS sequence"/>
</dbReference>
<comment type="caution">
    <text evidence="1">The sequence shown here is derived from an EMBL/GenBank/DDBJ whole genome shotgun (WGS) entry which is preliminary data.</text>
</comment>
<organism evidence="1 2">
    <name type="scientific">Chiloscyllium punctatum</name>
    <name type="common">Brownbanded bambooshark</name>
    <name type="synonym">Hemiscyllium punctatum</name>
    <dbReference type="NCBI Taxonomy" id="137246"/>
    <lineage>
        <taxon>Eukaryota</taxon>
        <taxon>Metazoa</taxon>
        <taxon>Chordata</taxon>
        <taxon>Craniata</taxon>
        <taxon>Vertebrata</taxon>
        <taxon>Chondrichthyes</taxon>
        <taxon>Elasmobranchii</taxon>
        <taxon>Galeomorphii</taxon>
        <taxon>Galeoidea</taxon>
        <taxon>Orectolobiformes</taxon>
        <taxon>Hemiscylliidae</taxon>
        <taxon>Chiloscyllium</taxon>
    </lineage>
</organism>
<keyword evidence="2" id="KW-1185">Reference proteome</keyword>
<reference evidence="1 2" key="1">
    <citation type="journal article" date="2018" name="Nat. Ecol. Evol.">
        <title>Shark genomes provide insights into elasmobranch evolution and the origin of vertebrates.</title>
        <authorList>
            <person name="Hara Y"/>
            <person name="Yamaguchi K"/>
            <person name="Onimaru K"/>
            <person name="Kadota M"/>
            <person name="Koyanagi M"/>
            <person name="Keeley SD"/>
            <person name="Tatsumi K"/>
            <person name="Tanaka K"/>
            <person name="Motone F"/>
            <person name="Kageyama Y"/>
            <person name="Nozu R"/>
            <person name="Adachi N"/>
            <person name="Nishimura O"/>
            <person name="Nakagawa R"/>
            <person name="Tanegashima C"/>
            <person name="Kiyatake I"/>
            <person name="Matsumoto R"/>
            <person name="Murakumo K"/>
            <person name="Nishida K"/>
            <person name="Terakita A"/>
            <person name="Kuratani S"/>
            <person name="Sato K"/>
            <person name="Hyodo S Kuraku.S."/>
        </authorList>
    </citation>
    <scope>NUCLEOTIDE SEQUENCE [LARGE SCALE GENOMIC DNA]</scope>
</reference>
<dbReference type="AlphaFoldDB" id="A0A401T7P1"/>
<sequence>MLEHFQKIDRLTVAVDEVFYTWTVRGCERLKAMPSIKLLLRCFQCLFAFLGRGLGFKLLATYWARLTDCVNERVAEFEAVAQLDLKMPLGVWDVCRTKYSYHQNLQNQTLSLRWQLSNHLEQELAEAMILRKYRNHLLDVLEWANQIAEKQRCAAIGRHVRQLYVVADNYVLCNS</sequence>
<evidence type="ECO:0000313" key="1">
    <source>
        <dbReference type="EMBL" id="GCC38625.1"/>
    </source>
</evidence>
<evidence type="ECO:0000313" key="2">
    <source>
        <dbReference type="Proteomes" id="UP000287033"/>
    </source>
</evidence>
<gene>
    <name evidence="1" type="ORF">chiPu_0017140</name>
</gene>
<dbReference type="OrthoDB" id="10518739at2759"/>
<protein>
    <submittedName>
        <fullName evidence="1">Uncharacterized protein</fullName>
    </submittedName>
</protein>
<proteinExistence type="predicted"/>
<name>A0A401T7P1_CHIPU</name>
<accession>A0A401T7P1</accession>